<evidence type="ECO:0000313" key="2">
    <source>
        <dbReference type="Proteomes" id="UP001347146"/>
    </source>
</evidence>
<proteinExistence type="predicted"/>
<dbReference type="EMBL" id="JAZDUF010000001">
    <property type="protein sequence ID" value="MEE3848975.1"/>
    <property type="molecule type" value="Genomic_DNA"/>
</dbReference>
<gene>
    <name evidence="1" type="ORF">VZC37_01430</name>
</gene>
<accession>A0ABU7M799</accession>
<comment type="caution">
    <text evidence="1">The sequence shown here is derived from an EMBL/GenBank/DDBJ whole genome shotgun (WGS) entry which is preliminary data.</text>
</comment>
<sequence>MSAPVAGSGILAVDRDPDLPDDLLLGFVACVRRRWGRRVIVDHRGREWCRVRCVPPDGFCVVWAVYAGVRYPAVRLQGHSRPSELRHAGRDVPVCPLVATAWRQPLNPTPQPFNAKGTPPALPATSPIHAESLTLF</sequence>
<organism evidence="1 2">
    <name type="scientific">Gordonia sesuvii</name>
    <dbReference type="NCBI Taxonomy" id="3116777"/>
    <lineage>
        <taxon>Bacteria</taxon>
        <taxon>Bacillati</taxon>
        <taxon>Actinomycetota</taxon>
        <taxon>Actinomycetes</taxon>
        <taxon>Mycobacteriales</taxon>
        <taxon>Gordoniaceae</taxon>
        <taxon>Gordonia</taxon>
    </lineage>
</organism>
<dbReference type="Proteomes" id="UP001347146">
    <property type="component" value="Unassembled WGS sequence"/>
</dbReference>
<protein>
    <submittedName>
        <fullName evidence="1">Uncharacterized protein</fullName>
    </submittedName>
</protein>
<keyword evidence="2" id="KW-1185">Reference proteome</keyword>
<evidence type="ECO:0000313" key="1">
    <source>
        <dbReference type="EMBL" id="MEE3848975.1"/>
    </source>
</evidence>
<dbReference type="RefSeq" id="WP_330430638.1">
    <property type="nucleotide sequence ID" value="NZ_JAZDUF010000001.1"/>
</dbReference>
<reference evidence="1 2" key="1">
    <citation type="submission" date="2024-01" db="EMBL/GenBank/DDBJ databases">
        <title>Draft genome sequence of Gordonia sp. LSe1-13.</title>
        <authorList>
            <person name="Suphannarot A."/>
            <person name="Mingma R."/>
        </authorList>
    </citation>
    <scope>NUCLEOTIDE SEQUENCE [LARGE SCALE GENOMIC DNA]</scope>
    <source>
        <strain evidence="1 2">LSe1-13</strain>
    </source>
</reference>
<name>A0ABU7M799_9ACTN</name>